<feature type="transmembrane region" description="Helical" evidence="1">
    <location>
        <begin position="23"/>
        <end position="45"/>
    </location>
</feature>
<dbReference type="GeneID" id="94827397"/>
<evidence type="ECO:0000313" key="2">
    <source>
        <dbReference type="EMBL" id="OHT06084.1"/>
    </source>
</evidence>
<dbReference type="Gene3D" id="3.40.50.11350">
    <property type="match status" value="1"/>
</dbReference>
<keyword evidence="3" id="KW-1185">Reference proteome</keyword>
<sequence length="395" mass="45053">MMSGGNQINDSRRARYHLGIQNVVVYCACFSLFFVIVSILVEVPISTMMITQTRKNIGVVIFVCAISFFAVFSFKTSRSSVCFLPLFFVIVLICCPVFLLSQESRHGFNSVTIPSDALPYCPKNMSKRSLPKINPNKYVVFQPTNTGTGNRILALVSAYALSLVTGRQLLVDWQISSVFKAQFSSLFESNIIKPLSSVVFTNQSMNEDDYHFLNLVYCRQCSLRLRHPNFVLLASENLNKEFTKTFIIVRSNVYFAPDLMANVHHREAMCSEFEPKHLFSSLFNRLLKLSPDLESELNHTLDTIENRDIIGIQVRLKDRVGFPKQKVGSFFNCANYISTKYEDPLFFIASDSEELKRKAKLFFGDKLLKFTRKPREFSEKGIQAAVLDLMMLSKC</sequence>
<dbReference type="AlphaFoldDB" id="A0A1J4K8P5"/>
<reference evidence="2" key="1">
    <citation type="submission" date="2016-10" db="EMBL/GenBank/DDBJ databases">
        <authorList>
            <person name="Benchimol M."/>
            <person name="Almeida L.G."/>
            <person name="Vasconcelos A.T."/>
            <person name="Perreira-Neves A."/>
            <person name="Rosa I.A."/>
            <person name="Tasca T."/>
            <person name="Bogo M.R."/>
            <person name="de Souza W."/>
        </authorList>
    </citation>
    <scope>NUCLEOTIDE SEQUENCE [LARGE SCALE GENOMIC DNA]</scope>
    <source>
        <strain evidence="2">K</strain>
    </source>
</reference>
<feature type="transmembrane region" description="Helical" evidence="1">
    <location>
        <begin position="57"/>
        <end position="74"/>
    </location>
</feature>
<accession>A0A1J4K8P5</accession>
<dbReference type="OrthoDB" id="428346at2759"/>
<dbReference type="Gene3D" id="3.40.50.11340">
    <property type="match status" value="1"/>
</dbReference>
<dbReference type="RefSeq" id="XP_068359220.1">
    <property type="nucleotide sequence ID" value="XM_068492693.1"/>
</dbReference>
<comment type="caution">
    <text evidence="2">The sequence shown here is derived from an EMBL/GenBank/DDBJ whole genome shotgun (WGS) entry which is preliminary data.</text>
</comment>
<name>A0A1J4K8P5_9EUKA</name>
<gene>
    <name evidence="2" type="ORF">TRFO_05747</name>
</gene>
<keyword evidence="1" id="KW-1133">Transmembrane helix</keyword>
<keyword evidence="1" id="KW-0472">Membrane</keyword>
<dbReference type="VEuPathDB" id="TrichDB:TRFO_05747"/>
<protein>
    <submittedName>
        <fullName evidence="2">Uncharacterized protein</fullName>
    </submittedName>
</protein>
<organism evidence="2 3">
    <name type="scientific">Tritrichomonas foetus</name>
    <dbReference type="NCBI Taxonomy" id="1144522"/>
    <lineage>
        <taxon>Eukaryota</taxon>
        <taxon>Metamonada</taxon>
        <taxon>Parabasalia</taxon>
        <taxon>Tritrichomonadida</taxon>
        <taxon>Tritrichomonadidae</taxon>
        <taxon>Tritrichomonas</taxon>
    </lineage>
</organism>
<keyword evidence="1" id="KW-0812">Transmembrane</keyword>
<proteinExistence type="predicted"/>
<feature type="transmembrane region" description="Helical" evidence="1">
    <location>
        <begin position="81"/>
        <end position="100"/>
    </location>
</feature>
<dbReference type="Proteomes" id="UP000179807">
    <property type="component" value="Unassembled WGS sequence"/>
</dbReference>
<evidence type="ECO:0000313" key="3">
    <source>
        <dbReference type="Proteomes" id="UP000179807"/>
    </source>
</evidence>
<dbReference type="EMBL" id="MLAK01000738">
    <property type="protein sequence ID" value="OHT06084.1"/>
    <property type="molecule type" value="Genomic_DNA"/>
</dbReference>
<evidence type="ECO:0000256" key="1">
    <source>
        <dbReference type="SAM" id="Phobius"/>
    </source>
</evidence>